<accession>A0A7T8HJX6</accession>
<sequence length="65" mass="7484">SKKRAFFGQHATTQSLELEAFRTETFTIHDFKKDVDCGLRTGMFYFPLLRAARLHISLLHGILNS</sequence>
<dbReference type="Proteomes" id="UP000595437">
    <property type="component" value="Chromosome 8"/>
</dbReference>
<evidence type="ECO:0000313" key="1">
    <source>
        <dbReference type="EMBL" id="QQP51275.1"/>
    </source>
</evidence>
<dbReference type="AlphaFoldDB" id="A0A7T8HJX6"/>
<keyword evidence="2" id="KW-1185">Reference proteome</keyword>
<gene>
    <name evidence="1" type="ORF">FKW44_012592</name>
</gene>
<dbReference type="EMBL" id="CP045897">
    <property type="protein sequence ID" value="QQP51275.1"/>
    <property type="molecule type" value="Genomic_DNA"/>
</dbReference>
<feature type="non-terminal residue" evidence="1">
    <location>
        <position position="1"/>
    </location>
</feature>
<evidence type="ECO:0000313" key="2">
    <source>
        <dbReference type="Proteomes" id="UP000595437"/>
    </source>
</evidence>
<feature type="non-terminal residue" evidence="1">
    <location>
        <position position="65"/>
    </location>
</feature>
<reference evidence="2" key="1">
    <citation type="submission" date="2021-01" db="EMBL/GenBank/DDBJ databases">
        <title>Caligus Genome Assembly.</title>
        <authorList>
            <person name="Gallardo-Escarate C."/>
        </authorList>
    </citation>
    <scope>NUCLEOTIDE SEQUENCE [LARGE SCALE GENOMIC DNA]</scope>
</reference>
<protein>
    <submittedName>
        <fullName evidence="1">Uncharacterized protein</fullName>
    </submittedName>
</protein>
<organism evidence="1 2">
    <name type="scientific">Caligus rogercresseyi</name>
    <name type="common">Sea louse</name>
    <dbReference type="NCBI Taxonomy" id="217165"/>
    <lineage>
        <taxon>Eukaryota</taxon>
        <taxon>Metazoa</taxon>
        <taxon>Ecdysozoa</taxon>
        <taxon>Arthropoda</taxon>
        <taxon>Crustacea</taxon>
        <taxon>Multicrustacea</taxon>
        <taxon>Hexanauplia</taxon>
        <taxon>Copepoda</taxon>
        <taxon>Siphonostomatoida</taxon>
        <taxon>Caligidae</taxon>
        <taxon>Caligus</taxon>
    </lineage>
</organism>
<proteinExistence type="predicted"/>
<name>A0A7T8HJX6_CALRO</name>